<dbReference type="GO" id="GO:0003678">
    <property type="term" value="F:DNA helicase activity"/>
    <property type="evidence" value="ECO:0007669"/>
    <property type="project" value="TreeGrafter"/>
</dbReference>
<dbReference type="Pfam" id="PF17757">
    <property type="entry name" value="UvrB_inter"/>
    <property type="match status" value="1"/>
</dbReference>
<dbReference type="GO" id="GO:0003684">
    <property type="term" value="F:damaged DNA binding"/>
    <property type="evidence" value="ECO:0007669"/>
    <property type="project" value="InterPro"/>
</dbReference>
<accession>A0A7M2X0G6</accession>
<dbReference type="InterPro" id="IPR003711">
    <property type="entry name" value="CarD-like/TRCF_RID"/>
</dbReference>
<dbReference type="SUPFAM" id="SSF52540">
    <property type="entry name" value="P-loop containing nucleoside triphosphate hydrolases"/>
    <property type="match status" value="3"/>
</dbReference>
<dbReference type="PANTHER" id="PTHR47964">
    <property type="entry name" value="ATP-DEPENDENT DNA HELICASE HOMOLOG RECG, CHLOROPLASTIC"/>
    <property type="match status" value="1"/>
</dbReference>
<dbReference type="GO" id="GO:0016787">
    <property type="term" value="F:hydrolase activity"/>
    <property type="evidence" value="ECO:0007669"/>
    <property type="project" value="UniProtKB-KW"/>
</dbReference>
<proteinExistence type="inferred from homology"/>
<dbReference type="SMART" id="SM00487">
    <property type="entry name" value="DEXDc"/>
    <property type="match status" value="1"/>
</dbReference>
<name>A0A7M2X0G6_9BACT</name>
<dbReference type="PANTHER" id="PTHR47964:SF1">
    <property type="entry name" value="ATP-DEPENDENT DNA HELICASE HOMOLOG RECG, CHLOROPLASTIC"/>
    <property type="match status" value="1"/>
</dbReference>
<dbReference type="SMART" id="SM00490">
    <property type="entry name" value="HELICc"/>
    <property type="match status" value="1"/>
</dbReference>
<comment type="function">
    <text evidence="13">Couples transcription and DNA repair by recognizing RNA polymerase (RNAP) stalled at DNA lesions. Mediates ATP-dependent release of RNAP and its truncated transcript from the DNA, and recruitment of nucleotide excision repair machinery to the damaged site.</text>
</comment>
<evidence type="ECO:0000256" key="2">
    <source>
        <dbReference type="ARBA" id="ARBA00022490"/>
    </source>
</evidence>
<evidence type="ECO:0000256" key="11">
    <source>
        <dbReference type="ARBA" id="ARBA00061399"/>
    </source>
</evidence>
<dbReference type="Gene3D" id="3.40.50.11180">
    <property type="match status" value="1"/>
</dbReference>
<dbReference type="HAMAP" id="MF_00969">
    <property type="entry name" value="TRCF"/>
    <property type="match status" value="1"/>
</dbReference>
<sequence>MANPTPPAAIGRLVAARPLTELARLLIDKGAATASGLWGSSVAAVIAAMRAELRRPILLVCGHLDEADDLSDDIHLFTGVHPDALPALELGGSLGRVSEEQVSNRLQLLARYAGGIAQDAVIVAPVQALMQSVPSKDQLKHLIRTLKPGDDMEPEKLIVWLSDHGYNRLEQVEIPGDFAVRGGIIDVYLPGEHPESIEQVGLCARFDFFGDQIESIKTFDLDSLGSKAPLKEVKLLDLKGSLPDVGDSVSLFRYLPDETIVVLWAPLEIAEQSKAYQERLPDMKGIYPLNALLKQMQPFPRLELSQFDQGNVTLMGAGEVPRAALPIQSLQRFETEAKKAIRELAELTETHEVTVFCENEGEEKRFVELAEMEQPGIGKKMTVALGYLHRGFVWDEEGSREGTAAQRQPLALLGHHELFHRYEQRRRVKKSIASRPVDSFLDLKSGDYVVHVAHGIAKFVGMQTIAKDGKSEEYLSLRFADNATLHVPASKINLIQKYVGGFSGHPTLSRLGSGSWEKQKAKVADAVMDMAAELLDVQAARAAEVGHAFGPDTEWQQEFEAEFPYEPTQDQVTGNEEIKGDMMKRRPMDRLLCGDVGYGKTELAMRAAFKAAEFGKQVAVLVPTTVLAEQHYRSFRERMANYPFSIESISRFKSSKEAKDILTRAATGEVDILIGTHRLLSKDVKFADLGLVIVDEEQRFGVTHKERLKQMRKMVDVLTMSATPIPRTLHMSMLGLRDISSLTTAPQDRRSVVTEVMPFDRNRVKLAMLRELQREGQIYFVHNRVGDIIEFADNIQQMVPDARIVIGHGQMEEGEMEAAMMKFIRHEADILVSTTIIESGLDIPNANTIIIDNADRFGLSELHQLRGRVGRWKHRAYCYLLLPADRPVTQVASKRLKAIEEYSHLGAGFKIAMRDLELRGAGNILGPEQSGHIATVGYEMYCQLLEEATRQLKKEPRAARPEAHVELNVTAYIPKTYIPGDRQRMDIYRRLTRCESLEMLAELEKDVKDAFGEPPRQAVIFFALTEVRLLAQLFGIDSIIRQVPDIVLKVNDGTRASYAMTGAPGTLRVIDDKTIYLRMPPTFVEPEAALMVMKNLMRQAWDKEKKGEAAVVPGTAPEKPPEPVKKPVPAPAPVAAKPAATGKPGKAGKKSQPAEAPGLRPTETEFPPITPKQMADLEKLHSLREIGVLTDSEFELARARLLTRK</sequence>
<dbReference type="InterPro" id="IPR005118">
    <property type="entry name" value="TRCF_C"/>
</dbReference>
<gene>
    <name evidence="13 17" type="primary">mfd</name>
    <name evidence="17" type="ORF">IPV69_07215</name>
</gene>
<dbReference type="InterPro" id="IPR041471">
    <property type="entry name" value="UvrB_inter"/>
</dbReference>
<dbReference type="InterPro" id="IPR027417">
    <property type="entry name" value="P-loop_NTPase"/>
</dbReference>
<dbReference type="KEGG" id="hbs:IPV69_07215"/>
<feature type="compositionally biased region" description="Low complexity" evidence="14">
    <location>
        <begin position="1133"/>
        <end position="1144"/>
    </location>
</feature>
<keyword evidence="4 13" id="KW-0227">DNA damage</keyword>
<dbReference type="CDD" id="cd17991">
    <property type="entry name" value="DEXHc_TRCF"/>
    <property type="match status" value="1"/>
</dbReference>
<comment type="similarity">
    <text evidence="11 13">In the C-terminal section; belongs to the helicase family. RecG subfamily.</text>
</comment>
<evidence type="ECO:0000259" key="15">
    <source>
        <dbReference type="PROSITE" id="PS51192"/>
    </source>
</evidence>
<dbReference type="Gene3D" id="3.90.1150.50">
    <property type="entry name" value="Transcription-repair-coupling factor, D7 domain"/>
    <property type="match status" value="1"/>
</dbReference>
<dbReference type="Proteomes" id="UP000593765">
    <property type="component" value="Chromosome"/>
</dbReference>
<keyword evidence="2 13" id="KW-0963">Cytoplasm</keyword>
<evidence type="ECO:0000256" key="7">
    <source>
        <dbReference type="ARBA" id="ARBA00022840"/>
    </source>
</evidence>
<evidence type="ECO:0000256" key="14">
    <source>
        <dbReference type="SAM" id="MobiDB-lite"/>
    </source>
</evidence>
<dbReference type="InterPro" id="IPR011545">
    <property type="entry name" value="DEAD/DEAH_box_helicase_dom"/>
</dbReference>
<keyword evidence="9 13" id="KW-0234">DNA repair</keyword>
<dbReference type="Gene3D" id="3.30.2060.10">
    <property type="entry name" value="Penicillin-binding protein 1b domain"/>
    <property type="match status" value="1"/>
</dbReference>
<dbReference type="SUPFAM" id="SSF141259">
    <property type="entry name" value="CarD-like"/>
    <property type="match status" value="1"/>
</dbReference>
<dbReference type="AlphaFoldDB" id="A0A7M2X0G6"/>
<dbReference type="SMART" id="SM01058">
    <property type="entry name" value="CarD_TRCF"/>
    <property type="match status" value="1"/>
</dbReference>
<dbReference type="NCBIfam" id="TIGR00580">
    <property type="entry name" value="mfd"/>
    <property type="match status" value="1"/>
</dbReference>
<dbReference type="Pfam" id="PF02559">
    <property type="entry name" value="CarD_TRCF_RID"/>
    <property type="match status" value="1"/>
</dbReference>
<evidence type="ECO:0000259" key="16">
    <source>
        <dbReference type="PROSITE" id="PS51194"/>
    </source>
</evidence>
<evidence type="ECO:0000256" key="9">
    <source>
        <dbReference type="ARBA" id="ARBA00023204"/>
    </source>
</evidence>
<evidence type="ECO:0000256" key="4">
    <source>
        <dbReference type="ARBA" id="ARBA00022763"/>
    </source>
</evidence>
<dbReference type="FunFam" id="3.40.50.300:FF:000546">
    <property type="entry name" value="Transcription-repair-coupling factor"/>
    <property type="match status" value="1"/>
</dbReference>
<reference evidence="17 18" key="1">
    <citation type="submission" date="2020-10" db="EMBL/GenBank/DDBJ databases">
        <title>Wide distribution of Phycisphaera-like planctomycetes from WD2101 soil group in peatlands and genome analysis of the first cultivated representative.</title>
        <authorList>
            <person name="Dedysh S.N."/>
            <person name="Beletsky A.V."/>
            <person name="Ivanova A."/>
            <person name="Kulichevskaya I.S."/>
            <person name="Suzina N.E."/>
            <person name="Philippov D.A."/>
            <person name="Rakitin A.L."/>
            <person name="Mardanov A.V."/>
            <person name="Ravin N.V."/>
        </authorList>
    </citation>
    <scope>NUCLEOTIDE SEQUENCE [LARGE SCALE GENOMIC DNA]</scope>
    <source>
        <strain evidence="17 18">M1803</strain>
    </source>
</reference>
<dbReference type="Pfam" id="PF03461">
    <property type="entry name" value="TRCF"/>
    <property type="match status" value="1"/>
</dbReference>
<keyword evidence="8 13" id="KW-0238">DNA-binding</keyword>
<keyword evidence="6" id="KW-0347">Helicase</keyword>
<evidence type="ECO:0000313" key="17">
    <source>
        <dbReference type="EMBL" id="QOV91139.1"/>
    </source>
</evidence>
<protein>
    <recommendedName>
        <fullName evidence="12 13">Transcription-repair-coupling factor</fullName>
        <shortName evidence="13">TRCF</shortName>
        <ecNumber evidence="13">3.6.4.-</ecNumber>
    </recommendedName>
</protein>
<evidence type="ECO:0000256" key="13">
    <source>
        <dbReference type="HAMAP-Rule" id="MF_00969"/>
    </source>
</evidence>
<dbReference type="EMBL" id="CP063458">
    <property type="protein sequence ID" value="QOV91139.1"/>
    <property type="molecule type" value="Genomic_DNA"/>
</dbReference>
<dbReference type="InterPro" id="IPR001650">
    <property type="entry name" value="Helicase_C-like"/>
</dbReference>
<dbReference type="InterPro" id="IPR037235">
    <property type="entry name" value="TRCF-like_C_D7"/>
</dbReference>
<evidence type="ECO:0000256" key="3">
    <source>
        <dbReference type="ARBA" id="ARBA00022741"/>
    </source>
</evidence>
<dbReference type="SMART" id="SM00982">
    <property type="entry name" value="TRCF"/>
    <property type="match status" value="1"/>
</dbReference>
<dbReference type="Pfam" id="PF00270">
    <property type="entry name" value="DEAD"/>
    <property type="match status" value="1"/>
</dbReference>
<organism evidence="17 18">
    <name type="scientific">Humisphaera borealis</name>
    <dbReference type="NCBI Taxonomy" id="2807512"/>
    <lineage>
        <taxon>Bacteria</taxon>
        <taxon>Pseudomonadati</taxon>
        <taxon>Planctomycetota</taxon>
        <taxon>Phycisphaerae</taxon>
        <taxon>Tepidisphaerales</taxon>
        <taxon>Tepidisphaeraceae</taxon>
        <taxon>Humisphaera</taxon>
    </lineage>
</organism>
<dbReference type="Pfam" id="PF00271">
    <property type="entry name" value="Helicase_C"/>
    <property type="match status" value="1"/>
</dbReference>
<feature type="region of interest" description="Disordered" evidence="14">
    <location>
        <begin position="1107"/>
        <end position="1170"/>
    </location>
</feature>
<dbReference type="EC" id="3.6.4.-" evidence="13"/>
<evidence type="ECO:0000313" key="18">
    <source>
        <dbReference type="Proteomes" id="UP000593765"/>
    </source>
</evidence>
<keyword evidence="18" id="KW-1185">Reference proteome</keyword>
<dbReference type="InterPro" id="IPR036101">
    <property type="entry name" value="CarD-like/TRCF_RID_sf"/>
</dbReference>
<feature type="domain" description="Helicase C-terminal" evidence="16">
    <location>
        <begin position="764"/>
        <end position="917"/>
    </location>
</feature>
<keyword evidence="5 13" id="KW-0378">Hydrolase</keyword>
<evidence type="ECO:0000256" key="8">
    <source>
        <dbReference type="ARBA" id="ARBA00023125"/>
    </source>
</evidence>
<dbReference type="GO" id="GO:0006355">
    <property type="term" value="P:regulation of DNA-templated transcription"/>
    <property type="evidence" value="ECO:0007669"/>
    <property type="project" value="UniProtKB-UniRule"/>
</dbReference>
<dbReference type="RefSeq" id="WP_206294283.1">
    <property type="nucleotide sequence ID" value="NZ_CP063458.1"/>
</dbReference>
<dbReference type="Gene3D" id="3.40.50.300">
    <property type="entry name" value="P-loop containing nucleotide triphosphate hydrolases"/>
    <property type="match status" value="2"/>
</dbReference>
<evidence type="ECO:0000256" key="1">
    <source>
        <dbReference type="ARBA" id="ARBA00004496"/>
    </source>
</evidence>
<evidence type="ECO:0000256" key="12">
    <source>
        <dbReference type="ARBA" id="ARBA00070128"/>
    </source>
</evidence>
<dbReference type="GO" id="GO:0000716">
    <property type="term" value="P:transcription-coupled nucleotide-excision repair, DNA damage recognition"/>
    <property type="evidence" value="ECO:0007669"/>
    <property type="project" value="UniProtKB-UniRule"/>
</dbReference>
<dbReference type="InterPro" id="IPR004576">
    <property type="entry name" value="Mfd"/>
</dbReference>
<dbReference type="PROSITE" id="PS51192">
    <property type="entry name" value="HELICASE_ATP_BIND_1"/>
    <property type="match status" value="1"/>
</dbReference>
<comment type="subcellular location">
    <subcellularLocation>
        <location evidence="1 13">Cytoplasm</location>
    </subcellularLocation>
</comment>
<evidence type="ECO:0000256" key="10">
    <source>
        <dbReference type="ARBA" id="ARBA00061104"/>
    </source>
</evidence>
<dbReference type="PROSITE" id="PS51194">
    <property type="entry name" value="HELICASE_CTER"/>
    <property type="match status" value="1"/>
</dbReference>
<keyword evidence="7 13" id="KW-0067">ATP-binding</keyword>
<comment type="similarity">
    <text evidence="10 13">In the N-terminal section; belongs to the UvrB family.</text>
</comment>
<feature type="domain" description="Helicase ATP-binding" evidence="15">
    <location>
        <begin position="581"/>
        <end position="742"/>
    </location>
</feature>
<keyword evidence="3 13" id="KW-0547">Nucleotide-binding</keyword>
<dbReference type="Gene3D" id="2.40.10.170">
    <property type="match status" value="1"/>
</dbReference>
<evidence type="ECO:0000256" key="6">
    <source>
        <dbReference type="ARBA" id="ARBA00022806"/>
    </source>
</evidence>
<dbReference type="InterPro" id="IPR047112">
    <property type="entry name" value="RecG/Mfd"/>
</dbReference>
<evidence type="ECO:0000256" key="5">
    <source>
        <dbReference type="ARBA" id="ARBA00022801"/>
    </source>
</evidence>
<dbReference type="GO" id="GO:0005524">
    <property type="term" value="F:ATP binding"/>
    <property type="evidence" value="ECO:0007669"/>
    <property type="project" value="UniProtKB-UniRule"/>
</dbReference>
<dbReference type="SUPFAM" id="SSF143517">
    <property type="entry name" value="TRCF domain-like"/>
    <property type="match status" value="1"/>
</dbReference>
<dbReference type="InterPro" id="IPR014001">
    <property type="entry name" value="Helicase_ATP-bd"/>
</dbReference>
<dbReference type="GO" id="GO:0005737">
    <property type="term" value="C:cytoplasm"/>
    <property type="evidence" value="ECO:0007669"/>
    <property type="project" value="UniProtKB-SubCell"/>
</dbReference>